<gene>
    <name evidence="2" type="ORF">HGRIS_005404</name>
</gene>
<dbReference type="Gene3D" id="3.60.130.30">
    <property type="match status" value="1"/>
</dbReference>
<sequence>MLKELFGQDFEGAPATITIVLGSMARHCHLSPGPPTLGTRLGTADKQVPAACMPTFGKAAALTRLACIGVQAGFGNQYAARPWANRMPKPSSTWPWPLGVDRYCFLIKSEADVLSLLAQVAQVQASKLTRVTRHNRVFSSFDGVALPPASGHQFNLKKSVKKQAVGADDGSDVELEVMPEFLKLRPPTPPPRPPQRRISPLPACPKKTSSRPQRACARKAARQASRCRLKHIARIRRADSSPIVAAYGLERASVAGSGWSGGKFNQVDSTCDEIDELRRERDPANAVDLTALDRTTHPIVDSGGRCFAALLGQPRDDRWSSDVTEAAATAMHNAAERLSFTPVNESSRRGEYRCLLYGVSFGGGRETPGVLDNTKRNARILADLVLMECFLRIMGFTKQMFMAFAPWIYDYYEQTLGTLFTRSPSLPRLIDSIHAVCTFNFGPRVVTLPHLDVANLAVGWCAVTALGSFDPDFGGHLVLWDIGLIIRFPPRSTIVIPSAILRHSNIAIREHETRYSFTQYTAAGLFRWVHNGFQSDKSFLSSANQRAKSKWFKDRADRWAKGSKMFSKVQDFEVVSSY</sequence>
<comment type="caution">
    <text evidence="2">The sequence shown here is derived from an EMBL/GenBank/DDBJ whole genome shotgun (WGS) entry which is preliminary data.</text>
</comment>
<dbReference type="Proteomes" id="UP001556367">
    <property type="component" value="Unassembled WGS sequence"/>
</dbReference>
<dbReference type="EMBL" id="JASNQZ010000008">
    <property type="protein sequence ID" value="KAL0954276.1"/>
    <property type="molecule type" value="Genomic_DNA"/>
</dbReference>
<reference evidence="3" key="1">
    <citation type="submission" date="2024-06" db="EMBL/GenBank/DDBJ databases">
        <title>Multi-omics analyses provide insights into the biosynthesis of the anticancer antibiotic pleurotin in Hohenbuehelia grisea.</title>
        <authorList>
            <person name="Weaver J.A."/>
            <person name="Alberti F."/>
        </authorList>
    </citation>
    <scope>NUCLEOTIDE SEQUENCE [LARGE SCALE GENOMIC DNA]</scope>
    <source>
        <strain evidence="3">T-177</strain>
    </source>
</reference>
<evidence type="ECO:0000256" key="1">
    <source>
        <dbReference type="SAM" id="MobiDB-lite"/>
    </source>
</evidence>
<feature type="region of interest" description="Disordered" evidence="1">
    <location>
        <begin position="183"/>
        <end position="214"/>
    </location>
</feature>
<protein>
    <submittedName>
        <fullName evidence="2">Uncharacterized protein</fullName>
    </submittedName>
</protein>
<evidence type="ECO:0000313" key="2">
    <source>
        <dbReference type="EMBL" id="KAL0954276.1"/>
    </source>
</evidence>
<proteinExistence type="predicted"/>
<evidence type="ECO:0000313" key="3">
    <source>
        <dbReference type="Proteomes" id="UP001556367"/>
    </source>
</evidence>
<keyword evidence="3" id="KW-1185">Reference proteome</keyword>
<organism evidence="2 3">
    <name type="scientific">Hohenbuehelia grisea</name>
    <dbReference type="NCBI Taxonomy" id="104357"/>
    <lineage>
        <taxon>Eukaryota</taxon>
        <taxon>Fungi</taxon>
        <taxon>Dikarya</taxon>
        <taxon>Basidiomycota</taxon>
        <taxon>Agaricomycotina</taxon>
        <taxon>Agaricomycetes</taxon>
        <taxon>Agaricomycetidae</taxon>
        <taxon>Agaricales</taxon>
        <taxon>Pleurotineae</taxon>
        <taxon>Pleurotaceae</taxon>
        <taxon>Hohenbuehelia</taxon>
    </lineage>
</organism>
<accession>A0ABR3JFD6</accession>
<name>A0ABR3JFD6_9AGAR</name>